<name>A0ABY7KHR5_9ACTN</name>
<dbReference type="CDD" id="cd00838">
    <property type="entry name" value="MPP_superfamily"/>
    <property type="match status" value="1"/>
</dbReference>
<evidence type="ECO:0000313" key="4">
    <source>
        <dbReference type="Proteomes" id="UP001164439"/>
    </source>
</evidence>
<dbReference type="SUPFAM" id="SSF56300">
    <property type="entry name" value="Metallo-dependent phosphatases"/>
    <property type="match status" value="1"/>
</dbReference>
<dbReference type="PANTHER" id="PTHR42850">
    <property type="entry name" value="METALLOPHOSPHOESTERASE"/>
    <property type="match status" value="1"/>
</dbReference>
<dbReference type="InterPro" id="IPR029052">
    <property type="entry name" value="Metallo-depent_PP-like"/>
</dbReference>
<dbReference type="InterPro" id="IPR011152">
    <property type="entry name" value="Pesterase_MJ0912"/>
</dbReference>
<feature type="domain" description="Calcineurin-like phosphoesterase" evidence="2">
    <location>
        <begin position="6"/>
        <end position="193"/>
    </location>
</feature>
<sequence>MAEPVRVAVLSDIHGVLPALEAVLAEPEVADAERIVVLGDTAAGPQPAEVLDRLVAEGDRVRWISGNADRELVEYRRGERTGIPDPIGPYAAERLRADQVDFLAALPRTLTLRVRGLGEVLFCHATPRDDEETVLVDSRPARWAEVFSDLTDSTRTVVCGHTHMSYARLAHGRLVVNPGSVGMPYGRPGAHWCLLGPGTDLRVTAYDIPAAVRGLVAECAYPEIAEWADYYLHARATDGEALEALGASGPRDGR</sequence>
<evidence type="ECO:0000259" key="2">
    <source>
        <dbReference type="Pfam" id="PF12850"/>
    </source>
</evidence>
<dbReference type="Gene3D" id="3.60.21.10">
    <property type="match status" value="1"/>
</dbReference>
<dbReference type="PIRSF" id="PIRSF000883">
    <property type="entry name" value="Pesterase_MJ0912"/>
    <property type="match status" value="1"/>
</dbReference>
<gene>
    <name evidence="3" type="ORF">STRCI_003714</name>
</gene>
<organism evidence="3 4">
    <name type="scientific">Streptomyces cinnabarinus</name>
    <dbReference type="NCBI Taxonomy" id="67287"/>
    <lineage>
        <taxon>Bacteria</taxon>
        <taxon>Bacillati</taxon>
        <taxon>Actinomycetota</taxon>
        <taxon>Actinomycetes</taxon>
        <taxon>Kitasatosporales</taxon>
        <taxon>Streptomycetaceae</taxon>
        <taxon>Streptomyces</taxon>
    </lineage>
</organism>
<protein>
    <submittedName>
        <fullName evidence="3">Metallophosphatase family protein</fullName>
    </submittedName>
</protein>
<comment type="similarity">
    <text evidence="1">Belongs to the metallophosphoesterase superfamily. YfcE family.</text>
</comment>
<dbReference type="EMBL" id="CP114413">
    <property type="protein sequence ID" value="WAZ22459.1"/>
    <property type="molecule type" value="Genomic_DNA"/>
</dbReference>
<reference evidence="3" key="1">
    <citation type="submission" date="2022-12" db="EMBL/GenBank/DDBJ databases">
        <authorList>
            <person name="Ruckert C."/>
            <person name="Busche T."/>
            <person name="Kalinowski J."/>
            <person name="Wittmann C."/>
        </authorList>
    </citation>
    <scope>NUCLEOTIDE SEQUENCE</scope>
    <source>
        <strain evidence="3">DSM 40467</strain>
    </source>
</reference>
<evidence type="ECO:0000313" key="3">
    <source>
        <dbReference type="EMBL" id="WAZ22459.1"/>
    </source>
</evidence>
<accession>A0ABY7KHR5</accession>
<evidence type="ECO:0000256" key="1">
    <source>
        <dbReference type="ARBA" id="ARBA00008950"/>
    </source>
</evidence>
<dbReference type="Pfam" id="PF12850">
    <property type="entry name" value="Metallophos_2"/>
    <property type="match status" value="1"/>
</dbReference>
<dbReference type="Proteomes" id="UP001164439">
    <property type="component" value="Chromosome"/>
</dbReference>
<dbReference type="InterPro" id="IPR050126">
    <property type="entry name" value="Ap4A_hydrolase"/>
</dbReference>
<dbReference type="PANTHER" id="PTHR42850:SF2">
    <property type="entry name" value="BLL5683 PROTEIN"/>
    <property type="match status" value="1"/>
</dbReference>
<proteinExistence type="inferred from homology"/>
<keyword evidence="4" id="KW-1185">Reference proteome</keyword>
<dbReference type="InterPro" id="IPR024654">
    <property type="entry name" value="Calcineurin-like_PHP_lpxH"/>
</dbReference>